<protein>
    <submittedName>
        <fullName evidence="1">Class I SAM-dependent methyltransferase</fullName>
        <ecNumber evidence="1">2.1.1.-</ecNumber>
    </submittedName>
</protein>
<reference evidence="1 2" key="1">
    <citation type="journal article" date="2013" name="Int. J. Syst. Evol. Microbiol.">
        <title>Marinoscillum luteum sp. nov., isolated from marine sediment.</title>
        <authorList>
            <person name="Cha I.T."/>
            <person name="Park S.J."/>
            <person name="Kim S.J."/>
            <person name="Kim J.G."/>
            <person name="Jung M.Y."/>
            <person name="Shin K.S."/>
            <person name="Kwon K.K."/>
            <person name="Yang S.H."/>
            <person name="Seo Y.S."/>
            <person name="Rhee S.K."/>
        </authorList>
    </citation>
    <scope>NUCLEOTIDE SEQUENCE [LARGE SCALE GENOMIC DNA]</scope>
    <source>
        <strain evidence="1 2">KCTC 23939</strain>
    </source>
</reference>
<dbReference type="Gene3D" id="3.40.50.150">
    <property type="entry name" value="Vaccinia Virus protein VP39"/>
    <property type="match status" value="1"/>
</dbReference>
<dbReference type="RefSeq" id="WP_395417348.1">
    <property type="nucleotide sequence ID" value="NZ_JBIPKE010000016.1"/>
</dbReference>
<dbReference type="SUPFAM" id="SSF53335">
    <property type="entry name" value="S-adenosyl-L-methionine-dependent methyltransferases"/>
    <property type="match status" value="1"/>
</dbReference>
<comment type="caution">
    <text evidence="1">The sequence shown here is derived from an EMBL/GenBank/DDBJ whole genome shotgun (WGS) entry which is preliminary data.</text>
</comment>
<proteinExistence type="predicted"/>
<dbReference type="EC" id="2.1.1.-" evidence="1"/>
<dbReference type="PANTHER" id="PTHR43861:SF6">
    <property type="entry name" value="METHYLTRANSFERASE TYPE 11"/>
    <property type="match status" value="1"/>
</dbReference>
<dbReference type="GO" id="GO:0032259">
    <property type="term" value="P:methylation"/>
    <property type="evidence" value="ECO:0007669"/>
    <property type="project" value="UniProtKB-KW"/>
</dbReference>
<dbReference type="InterPro" id="IPR029063">
    <property type="entry name" value="SAM-dependent_MTases_sf"/>
</dbReference>
<sequence length="291" mass="33419">MYQKLEECPACKHTLLTNYLICEDHAASKESFALVQCKKCSLVITNPRPDQDHIGSYYQHSDYISHTNKANNPVNWLYKQVRKITLAQKTSLIKSHSDQKRILDFGCGTGLFIQHLQKDGFIATGFEPSPQARTIAENLTGLPILDNLKQLEQKTFDIISAWHVIEHVHELRLTLKALRKSLAEDGLLFVALPNHQSYDAQHYGSYWAAYDVPRHLSHFNQVSLEKLAKECKLNLIKTYPMKFDAYYVSLLSEKYKTGKTNYLKAFQIGMKSNQQARKTSEYSSLIYVLTK</sequence>
<keyword evidence="1" id="KW-0489">Methyltransferase</keyword>
<gene>
    <name evidence="1" type="ORF">ACHKAR_10210</name>
</gene>
<evidence type="ECO:0000313" key="1">
    <source>
        <dbReference type="EMBL" id="MFH6983816.1"/>
    </source>
</evidence>
<accession>A0ABW7N8D1</accession>
<dbReference type="CDD" id="cd02440">
    <property type="entry name" value="AdoMet_MTases"/>
    <property type="match status" value="1"/>
</dbReference>
<dbReference type="PANTHER" id="PTHR43861">
    <property type="entry name" value="TRANS-ACONITATE 2-METHYLTRANSFERASE-RELATED"/>
    <property type="match status" value="1"/>
</dbReference>
<dbReference type="GO" id="GO:0008168">
    <property type="term" value="F:methyltransferase activity"/>
    <property type="evidence" value="ECO:0007669"/>
    <property type="project" value="UniProtKB-KW"/>
</dbReference>
<dbReference type="Proteomes" id="UP001610063">
    <property type="component" value="Unassembled WGS sequence"/>
</dbReference>
<dbReference type="Pfam" id="PF13489">
    <property type="entry name" value="Methyltransf_23"/>
    <property type="match status" value="1"/>
</dbReference>
<dbReference type="EMBL" id="JBIPKE010000016">
    <property type="protein sequence ID" value="MFH6983816.1"/>
    <property type="molecule type" value="Genomic_DNA"/>
</dbReference>
<evidence type="ECO:0000313" key="2">
    <source>
        <dbReference type="Proteomes" id="UP001610063"/>
    </source>
</evidence>
<keyword evidence="2" id="KW-1185">Reference proteome</keyword>
<keyword evidence="1" id="KW-0808">Transferase</keyword>
<name>A0ABW7N8D1_9BACT</name>
<organism evidence="1 2">
    <name type="scientific">Marinoscillum luteum</name>
    <dbReference type="NCBI Taxonomy" id="861051"/>
    <lineage>
        <taxon>Bacteria</taxon>
        <taxon>Pseudomonadati</taxon>
        <taxon>Bacteroidota</taxon>
        <taxon>Cytophagia</taxon>
        <taxon>Cytophagales</taxon>
        <taxon>Reichenbachiellaceae</taxon>
        <taxon>Marinoscillum</taxon>
    </lineage>
</organism>